<dbReference type="InterPro" id="IPR017853">
    <property type="entry name" value="GH"/>
</dbReference>
<dbReference type="Pfam" id="PF02922">
    <property type="entry name" value="CBM_48"/>
    <property type="match status" value="1"/>
</dbReference>
<evidence type="ECO:0000256" key="1">
    <source>
        <dbReference type="ARBA" id="ARBA00008061"/>
    </source>
</evidence>
<dbReference type="InterPro" id="IPR014756">
    <property type="entry name" value="Ig_E-set"/>
</dbReference>
<proteinExistence type="inferred from homology"/>
<organism evidence="5 6">
    <name type="scientific">Shewanella fodinae</name>
    <dbReference type="NCBI Taxonomy" id="552357"/>
    <lineage>
        <taxon>Bacteria</taxon>
        <taxon>Pseudomonadati</taxon>
        <taxon>Pseudomonadota</taxon>
        <taxon>Gammaproteobacteria</taxon>
        <taxon>Alteromonadales</taxon>
        <taxon>Shewanellaceae</taxon>
        <taxon>Shewanella</taxon>
    </lineage>
</organism>
<evidence type="ECO:0000313" key="5">
    <source>
        <dbReference type="EMBL" id="TCN78471.1"/>
    </source>
</evidence>
<dbReference type="NCBIfam" id="TIGR02100">
    <property type="entry name" value="glgX_debranch"/>
    <property type="match status" value="1"/>
</dbReference>
<dbReference type="Gene3D" id="3.20.20.80">
    <property type="entry name" value="Glycosidases"/>
    <property type="match status" value="1"/>
</dbReference>
<dbReference type="InterPro" id="IPR044505">
    <property type="entry name" value="GlgX_Isoamylase_N_E_set"/>
</dbReference>
<dbReference type="SUPFAM" id="SSF51011">
    <property type="entry name" value="Glycosyl hydrolase domain"/>
    <property type="match status" value="1"/>
</dbReference>
<dbReference type="GO" id="GO:0005980">
    <property type="term" value="P:glycogen catabolic process"/>
    <property type="evidence" value="ECO:0007669"/>
    <property type="project" value="InterPro"/>
</dbReference>
<dbReference type="CDD" id="cd02856">
    <property type="entry name" value="E_set_GDE_Isoamylase_N"/>
    <property type="match status" value="1"/>
</dbReference>
<evidence type="ECO:0000313" key="6">
    <source>
        <dbReference type="Proteomes" id="UP000294832"/>
    </source>
</evidence>
<dbReference type="InterPro" id="IPR011837">
    <property type="entry name" value="Glycogen_debranch_GlgX"/>
</dbReference>
<evidence type="ECO:0000259" key="4">
    <source>
        <dbReference type="SMART" id="SM00642"/>
    </source>
</evidence>
<keyword evidence="2" id="KW-0378">Hydrolase</keyword>
<dbReference type="InterPro" id="IPR006047">
    <property type="entry name" value="GH13_cat_dom"/>
</dbReference>
<dbReference type="InterPro" id="IPR013780">
    <property type="entry name" value="Glyco_hydro_b"/>
</dbReference>
<dbReference type="InterPro" id="IPR013783">
    <property type="entry name" value="Ig-like_fold"/>
</dbReference>
<keyword evidence="3" id="KW-0326">Glycosidase</keyword>
<dbReference type="Gene3D" id="2.60.40.10">
    <property type="entry name" value="Immunoglobulins"/>
    <property type="match status" value="1"/>
</dbReference>
<protein>
    <submittedName>
        <fullName evidence="5">Glycogen operon protein</fullName>
    </submittedName>
</protein>
<dbReference type="SUPFAM" id="SSF81296">
    <property type="entry name" value="E set domains"/>
    <property type="match status" value="1"/>
</dbReference>
<dbReference type="Pfam" id="PF00128">
    <property type="entry name" value="Alpha-amylase"/>
    <property type="match status" value="1"/>
</dbReference>
<evidence type="ECO:0000256" key="2">
    <source>
        <dbReference type="ARBA" id="ARBA00022801"/>
    </source>
</evidence>
<dbReference type="SMART" id="SM00642">
    <property type="entry name" value="Aamy"/>
    <property type="match status" value="1"/>
</dbReference>
<dbReference type="OrthoDB" id="3236218at2"/>
<dbReference type="Proteomes" id="UP000294832">
    <property type="component" value="Unassembled WGS sequence"/>
</dbReference>
<reference evidence="5 6" key="1">
    <citation type="submission" date="2019-03" db="EMBL/GenBank/DDBJ databases">
        <title>Freshwater and sediment microbial communities from various areas in North America, analyzing microbe dynamics in response to fracking.</title>
        <authorList>
            <person name="Lamendella R."/>
        </authorList>
    </citation>
    <scope>NUCLEOTIDE SEQUENCE [LARGE SCALE GENOMIC DNA]</scope>
    <source>
        <strain evidence="5 6">74A</strain>
    </source>
</reference>
<dbReference type="CDD" id="cd11326">
    <property type="entry name" value="AmyAc_Glg_debranch"/>
    <property type="match status" value="1"/>
</dbReference>
<dbReference type="EMBL" id="SLWF01000039">
    <property type="protein sequence ID" value="TCN78471.1"/>
    <property type="molecule type" value="Genomic_DNA"/>
</dbReference>
<dbReference type="GO" id="GO:0004135">
    <property type="term" value="F:amylo-alpha-1,6-glucosidase activity"/>
    <property type="evidence" value="ECO:0007669"/>
    <property type="project" value="InterPro"/>
</dbReference>
<name>A0A4R2F2F2_9GAMM</name>
<comment type="caution">
    <text evidence="5">The sequence shown here is derived from an EMBL/GenBank/DDBJ whole genome shotgun (WGS) entry which is preliminary data.</text>
</comment>
<dbReference type="InterPro" id="IPR004193">
    <property type="entry name" value="Glyco_hydro_13_N"/>
</dbReference>
<dbReference type="SUPFAM" id="SSF51445">
    <property type="entry name" value="(Trans)glycosidases"/>
    <property type="match status" value="1"/>
</dbReference>
<dbReference type="Gene3D" id="2.60.40.1180">
    <property type="entry name" value="Golgi alpha-mannosidase II"/>
    <property type="match status" value="1"/>
</dbReference>
<dbReference type="AlphaFoldDB" id="A0A4R2F2F2"/>
<accession>A0A4R2F2F2</accession>
<sequence>MQMLSGQPYPLGSQIVRDADGQVLGVNFALFSAHATQVELCIFRTETGGHWQEVGRYSLPQQRQQIWCGFLAGAEPGMFYGYRIDGPYQPHLGHRFNPNKLLLDPYSRWIAGTLQPGPWHLGYARVDASGRPLDDECQLELPELERDGAKKVSADGGIGDDSLPNSCDNAWAMPRSVVVEDQSFNGTRILPRPLSYEVIYEMHLKGFSARLPELAEHLRGTFAGLGSDVAIRYLKSLGVTCVELLPIQSFFSEPFLTDKGMTNYWGYNSIGFFAPHPSYCATADGIQEFKQMVDALHQHDIRVVLDVVYNHTAEGSRLGPHYSFRGIDNASYYRLHPNDKRFYINDTGCGNCLNISHPRVLQLVMDSLRYWVSVMGVDGFRFDLATCLGREPQGFDRGSGFFDALMQDPVLSGVMLIAEPWDIGPGGYQLGQFPLVFSEWNDRYRDTIRRFWRGDYGMLPELAKRLHGSGDLFEHSGRGPCSSINFISSHDGFTLRDLVSYEQRHNEANGEDNRDGHHENFSCNFGVEGHSDDPQIQALRARQCRNILATLLLSQGVPMLLAGDEQGNSQQGNNNAYCQDNSLGWIDWRDDEHSHALQRFCRRLIDIRRQSSVFYCSSYIHTDDLLAPQALAWFDARGEAMSRVHWAEGHCRSLQMLLKGENDNGQPEMLLLLLHAGDEQHAFTIPKTSLSARWQPLLSSATADGTPQDSTPRKPGQQQLLISHSLLLFKAIIHATN</sequence>
<comment type="similarity">
    <text evidence="1">Belongs to the glycosyl hydrolase 13 family.</text>
</comment>
<feature type="domain" description="Glycosyl hydrolase family 13 catalytic" evidence="4">
    <location>
        <begin position="201"/>
        <end position="608"/>
    </location>
</feature>
<evidence type="ECO:0000256" key="3">
    <source>
        <dbReference type="ARBA" id="ARBA00023295"/>
    </source>
</evidence>
<keyword evidence="6" id="KW-1185">Reference proteome</keyword>
<dbReference type="RefSeq" id="WP_133040392.1">
    <property type="nucleotide sequence ID" value="NZ_SLWF01000039.1"/>
</dbReference>
<dbReference type="PANTHER" id="PTHR43002">
    <property type="entry name" value="GLYCOGEN DEBRANCHING ENZYME"/>
    <property type="match status" value="1"/>
</dbReference>
<gene>
    <name evidence="5" type="ORF">EDC91_1395</name>
</gene>